<dbReference type="PRINTS" id="PR00455">
    <property type="entry name" value="HTHTETR"/>
</dbReference>
<evidence type="ECO:0000256" key="4">
    <source>
        <dbReference type="PROSITE-ProRule" id="PRU00335"/>
    </source>
</evidence>
<dbReference type="InterPro" id="IPR036271">
    <property type="entry name" value="Tet_transcr_reg_TetR-rel_C_sf"/>
</dbReference>
<keyword evidence="1" id="KW-0805">Transcription regulation</keyword>
<dbReference type="Pfam" id="PF13305">
    <property type="entry name" value="TetR_C_33"/>
    <property type="match status" value="1"/>
</dbReference>
<keyword evidence="3" id="KW-0804">Transcription</keyword>
<evidence type="ECO:0000259" key="5">
    <source>
        <dbReference type="PROSITE" id="PS50977"/>
    </source>
</evidence>
<dbReference type="GO" id="GO:0000976">
    <property type="term" value="F:transcription cis-regulatory region binding"/>
    <property type="evidence" value="ECO:0007669"/>
    <property type="project" value="TreeGrafter"/>
</dbReference>
<dbReference type="InterPro" id="IPR001647">
    <property type="entry name" value="HTH_TetR"/>
</dbReference>
<evidence type="ECO:0000313" key="9">
    <source>
        <dbReference type="Proteomes" id="UP000294225"/>
    </source>
</evidence>
<gene>
    <name evidence="6" type="ORF">E0H58_07710</name>
    <name evidence="7" type="ORF">E0H92_21395</name>
</gene>
<dbReference type="Proteomes" id="UP000294225">
    <property type="component" value="Unassembled WGS sequence"/>
</dbReference>
<dbReference type="SUPFAM" id="SSF46689">
    <property type="entry name" value="Homeodomain-like"/>
    <property type="match status" value="1"/>
</dbReference>
<dbReference type="InterPro" id="IPR050109">
    <property type="entry name" value="HTH-type_TetR-like_transc_reg"/>
</dbReference>
<dbReference type="InterPro" id="IPR023772">
    <property type="entry name" value="DNA-bd_HTH_TetR-type_CS"/>
</dbReference>
<reference evidence="8 9" key="1">
    <citation type="submission" date="2019-02" db="EMBL/GenBank/DDBJ databases">
        <title>Kribbella capetownensis sp. nov. and Kribbella speibonae sp. nov., isolated from soil.</title>
        <authorList>
            <person name="Curtis S.M."/>
            <person name="Norton I."/>
            <person name="Everest G.J."/>
            <person name="Meyers P.R."/>
        </authorList>
    </citation>
    <scope>NUCLEOTIDE SEQUENCE [LARGE SCALE GENOMIC DNA]</scope>
    <source>
        <strain evidence="6 8">SK5</strain>
        <strain evidence="7 9">YM55</strain>
    </source>
</reference>
<proteinExistence type="predicted"/>
<dbReference type="EMBL" id="SJKC01000003">
    <property type="protein sequence ID" value="TCC35320.1"/>
    <property type="molecule type" value="Genomic_DNA"/>
</dbReference>
<dbReference type="PANTHER" id="PTHR30055">
    <property type="entry name" value="HTH-TYPE TRANSCRIPTIONAL REGULATOR RUTR"/>
    <property type="match status" value="1"/>
</dbReference>
<keyword evidence="2 4" id="KW-0238">DNA-binding</keyword>
<evidence type="ECO:0000256" key="3">
    <source>
        <dbReference type="ARBA" id="ARBA00023163"/>
    </source>
</evidence>
<dbReference type="SUPFAM" id="SSF48498">
    <property type="entry name" value="Tetracyclin repressor-like, C-terminal domain"/>
    <property type="match status" value="1"/>
</dbReference>
<dbReference type="AlphaFoldDB" id="A0A4R0IRN5"/>
<dbReference type="PROSITE" id="PS50977">
    <property type="entry name" value="HTH_TETR_2"/>
    <property type="match status" value="1"/>
</dbReference>
<name>A0A4R0IRN5_9ACTN</name>
<accession>A0A4R0IRN5</accession>
<feature type="domain" description="HTH tetR-type" evidence="5">
    <location>
        <begin position="7"/>
        <end position="67"/>
    </location>
</feature>
<dbReference type="Pfam" id="PF00440">
    <property type="entry name" value="TetR_N"/>
    <property type="match status" value="1"/>
</dbReference>
<evidence type="ECO:0000313" key="6">
    <source>
        <dbReference type="EMBL" id="TCC27813.1"/>
    </source>
</evidence>
<evidence type="ECO:0000256" key="2">
    <source>
        <dbReference type="ARBA" id="ARBA00023125"/>
    </source>
</evidence>
<dbReference type="Gene3D" id="1.10.357.10">
    <property type="entry name" value="Tetracycline Repressor, domain 2"/>
    <property type="match status" value="1"/>
</dbReference>
<sequence>MTDPRAQRTIDALLKAAEELFAARSVADVTVEEIAATAGVAIGSVYNHFGSKAGLYAALVERAVVVDRQFMDLAYVEGRGPVEQLYAAADEYLAFYLANPEYFRMLAFPAEPGSYAAGQELAERLADSVDEQNRRMVDAIKRGIKAGTIRKVNAQEMATVLWSSWNGIISLGWRQDRLQRTPRQLKRLLRAATDAFARGLLVEQD</sequence>
<dbReference type="EMBL" id="SJJY01000001">
    <property type="protein sequence ID" value="TCC27813.1"/>
    <property type="molecule type" value="Genomic_DNA"/>
</dbReference>
<dbReference type="InterPro" id="IPR009057">
    <property type="entry name" value="Homeodomain-like_sf"/>
</dbReference>
<dbReference type="RefSeq" id="WP_131460488.1">
    <property type="nucleotide sequence ID" value="NZ_SJJY01000001.1"/>
</dbReference>
<dbReference type="Proteomes" id="UP000292385">
    <property type="component" value="Unassembled WGS sequence"/>
</dbReference>
<evidence type="ECO:0000313" key="8">
    <source>
        <dbReference type="Proteomes" id="UP000292385"/>
    </source>
</evidence>
<feature type="DNA-binding region" description="H-T-H motif" evidence="4">
    <location>
        <begin position="30"/>
        <end position="49"/>
    </location>
</feature>
<dbReference type="Gene3D" id="1.10.10.60">
    <property type="entry name" value="Homeodomain-like"/>
    <property type="match status" value="1"/>
</dbReference>
<organism evidence="7 9">
    <name type="scientific">Kribbella speibonae</name>
    <dbReference type="NCBI Taxonomy" id="1572660"/>
    <lineage>
        <taxon>Bacteria</taxon>
        <taxon>Bacillati</taxon>
        <taxon>Actinomycetota</taxon>
        <taxon>Actinomycetes</taxon>
        <taxon>Propionibacteriales</taxon>
        <taxon>Kribbellaceae</taxon>
        <taxon>Kribbella</taxon>
    </lineage>
</organism>
<dbReference type="InterPro" id="IPR025996">
    <property type="entry name" value="MT1864/Rv1816-like_C"/>
</dbReference>
<evidence type="ECO:0000256" key="1">
    <source>
        <dbReference type="ARBA" id="ARBA00023015"/>
    </source>
</evidence>
<evidence type="ECO:0000313" key="7">
    <source>
        <dbReference type="EMBL" id="TCC35320.1"/>
    </source>
</evidence>
<comment type="caution">
    <text evidence="7">The sequence shown here is derived from an EMBL/GenBank/DDBJ whole genome shotgun (WGS) entry which is preliminary data.</text>
</comment>
<dbReference type="PANTHER" id="PTHR30055:SF234">
    <property type="entry name" value="HTH-TYPE TRANSCRIPTIONAL REGULATOR BETI"/>
    <property type="match status" value="1"/>
</dbReference>
<dbReference type="GO" id="GO:0003700">
    <property type="term" value="F:DNA-binding transcription factor activity"/>
    <property type="evidence" value="ECO:0007669"/>
    <property type="project" value="TreeGrafter"/>
</dbReference>
<keyword evidence="8" id="KW-1185">Reference proteome</keyword>
<protein>
    <submittedName>
        <fullName evidence="7">TetR/AcrR family transcriptional regulator</fullName>
    </submittedName>
</protein>
<dbReference type="PROSITE" id="PS01081">
    <property type="entry name" value="HTH_TETR_1"/>
    <property type="match status" value="1"/>
</dbReference>